<dbReference type="InterPro" id="IPR002716">
    <property type="entry name" value="PIN_dom"/>
</dbReference>
<organism evidence="3 4">
    <name type="scientific">Choiromyces venosus 120613-1</name>
    <dbReference type="NCBI Taxonomy" id="1336337"/>
    <lineage>
        <taxon>Eukaryota</taxon>
        <taxon>Fungi</taxon>
        <taxon>Dikarya</taxon>
        <taxon>Ascomycota</taxon>
        <taxon>Pezizomycotina</taxon>
        <taxon>Pezizomycetes</taxon>
        <taxon>Pezizales</taxon>
        <taxon>Tuberaceae</taxon>
        <taxon>Choiromyces</taxon>
    </lineage>
</organism>
<keyword evidence="4" id="KW-1185">Reference proteome</keyword>
<dbReference type="Proteomes" id="UP000276215">
    <property type="component" value="Unassembled WGS sequence"/>
</dbReference>
<dbReference type="GO" id="GO:0005697">
    <property type="term" value="C:telomerase holoenzyme complex"/>
    <property type="evidence" value="ECO:0007669"/>
    <property type="project" value="TreeGrafter"/>
</dbReference>
<feature type="domain" description="PIN" evidence="2">
    <location>
        <begin position="384"/>
        <end position="459"/>
    </location>
</feature>
<dbReference type="PANTHER" id="PTHR15696:SF0">
    <property type="entry name" value="TELOMERASE-BINDING PROTEIN EST1A"/>
    <property type="match status" value="1"/>
</dbReference>
<evidence type="ECO:0000259" key="1">
    <source>
        <dbReference type="Pfam" id="PF10373"/>
    </source>
</evidence>
<dbReference type="OrthoDB" id="2017974at2759"/>
<evidence type="ECO:0008006" key="5">
    <source>
        <dbReference type="Google" id="ProtNLM"/>
    </source>
</evidence>
<gene>
    <name evidence="3" type="ORF">L873DRAFT_1793213</name>
</gene>
<dbReference type="InterPro" id="IPR018834">
    <property type="entry name" value="DNA/RNA-bd_Est1-type"/>
</dbReference>
<name>A0A3N4JJN6_9PEZI</name>
<evidence type="ECO:0000259" key="2">
    <source>
        <dbReference type="Pfam" id="PF13638"/>
    </source>
</evidence>
<dbReference type="InterPro" id="IPR045153">
    <property type="entry name" value="Est1/Ebs1-like"/>
</dbReference>
<dbReference type="GO" id="GO:0070034">
    <property type="term" value="F:telomerase RNA binding"/>
    <property type="evidence" value="ECO:0007669"/>
    <property type="project" value="TreeGrafter"/>
</dbReference>
<reference evidence="3 4" key="1">
    <citation type="journal article" date="2018" name="Nat. Ecol. Evol.">
        <title>Pezizomycetes genomes reveal the molecular basis of ectomycorrhizal truffle lifestyle.</title>
        <authorList>
            <person name="Murat C."/>
            <person name="Payen T."/>
            <person name="Noel B."/>
            <person name="Kuo A."/>
            <person name="Morin E."/>
            <person name="Chen J."/>
            <person name="Kohler A."/>
            <person name="Krizsan K."/>
            <person name="Balestrini R."/>
            <person name="Da Silva C."/>
            <person name="Montanini B."/>
            <person name="Hainaut M."/>
            <person name="Levati E."/>
            <person name="Barry K.W."/>
            <person name="Belfiori B."/>
            <person name="Cichocki N."/>
            <person name="Clum A."/>
            <person name="Dockter R.B."/>
            <person name="Fauchery L."/>
            <person name="Guy J."/>
            <person name="Iotti M."/>
            <person name="Le Tacon F."/>
            <person name="Lindquist E.A."/>
            <person name="Lipzen A."/>
            <person name="Malagnac F."/>
            <person name="Mello A."/>
            <person name="Molinier V."/>
            <person name="Miyauchi S."/>
            <person name="Poulain J."/>
            <person name="Riccioni C."/>
            <person name="Rubini A."/>
            <person name="Sitrit Y."/>
            <person name="Splivallo R."/>
            <person name="Traeger S."/>
            <person name="Wang M."/>
            <person name="Zifcakova L."/>
            <person name="Wipf D."/>
            <person name="Zambonelli A."/>
            <person name="Paolocci F."/>
            <person name="Nowrousian M."/>
            <person name="Ottonello S."/>
            <person name="Baldrian P."/>
            <person name="Spatafora J.W."/>
            <person name="Henrissat B."/>
            <person name="Nagy L.G."/>
            <person name="Aury J.M."/>
            <person name="Wincker P."/>
            <person name="Grigoriev I.V."/>
            <person name="Bonfante P."/>
            <person name="Martin F.M."/>
        </authorList>
    </citation>
    <scope>NUCLEOTIDE SEQUENCE [LARGE SCALE GENOMIC DNA]</scope>
    <source>
        <strain evidence="3 4">120613-1</strain>
    </source>
</reference>
<protein>
    <recommendedName>
        <fullName evidence="5">PIN domain-containing protein</fullName>
    </recommendedName>
</protein>
<dbReference type="Gene3D" id="3.40.50.1010">
    <property type="entry name" value="5'-nuclease"/>
    <property type="match status" value="1"/>
</dbReference>
<dbReference type="GO" id="GO:0042162">
    <property type="term" value="F:telomeric DNA binding"/>
    <property type="evidence" value="ECO:0007669"/>
    <property type="project" value="TreeGrafter"/>
</dbReference>
<dbReference type="AlphaFoldDB" id="A0A3N4JJN6"/>
<dbReference type="Gene3D" id="1.25.40.10">
    <property type="entry name" value="Tetratricopeptide repeat domain"/>
    <property type="match status" value="1"/>
</dbReference>
<sequence length="483" mass="54939">MALLATDNDDIRDRDIWTGVARYWYLKATDKTPHIGRRFHRLASLAGPNVLQRLFYYCKSLAVTAPFYPARESILTFFHTIFSPEHGTGNHNIDAGFIQLHGINFTHIGLEKFDDDLSDYLDRLAQNIGERKSDWKPHVKGKADKSQRRIWRLHLQQRLTKTCCQIGGDSRYPSKEILSFSKRLVYDILSAALQRIGDSNVLPHIHIWLAFLAHVVKLESAMRLLENEFPWEHLVSMLNSLVEKSNQARFGCKDSPVPEEDRRRPLPEDYTLRNYFPGRWFEDAQLDEEERSVEVPSTENVRIERILWLTTEVATEMGSDIDMTSGEDDYVHVGLSEEVRRLKKQQRQLNSQLKACGKALDSAEEAKQAVAKGPESLKENLSVLVVDTNILLLSQPEIFKLMVSTPNWSIVIPNAVITELLGLTNSTGPVGDSTKAAMVAIHEALTEEKNVKIVIAKGSNMTNMGFYREQLDEGQGRIDDIII</sequence>
<dbReference type="STRING" id="1336337.A0A3N4JJN6"/>
<dbReference type="GO" id="GO:0000184">
    <property type="term" value="P:nuclear-transcribed mRNA catabolic process, nonsense-mediated decay"/>
    <property type="evidence" value="ECO:0007669"/>
    <property type="project" value="TreeGrafter"/>
</dbReference>
<dbReference type="Pfam" id="PF13638">
    <property type="entry name" value="PIN_4"/>
    <property type="match status" value="1"/>
</dbReference>
<dbReference type="SUPFAM" id="SSF48452">
    <property type="entry name" value="TPR-like"/>
    <property type="match status" value="1"/>
</dbReference>
<evidence type="ECO:0000313" key="3">
    <source>
        <dbReference type="EMBL" id="RPA94074.1"/>
    </source>
</evidence>
<dbReference type="Pfam" id="PF10373">
    <property type="entry name" value="EST1_DNA_bind"/>
    <property type="match status" value="1"/>
</dbReference>
<dbReference type="PANTHER" id="PTHR15696">
    <property type="entry name" value="SMG-7 SUPPRESSOR WITH MORPHOLOGICAL EFFECT ON GENITALIA PROTEIN 7"/>
    <property type="match status" value="1"/>
</dbReference>
<dbReference type="InterPro" id="IPR011990">
    <property type="entry name" value="TPR-like_helical_dom_sf"/>
</dbReference>
<evidence type="ECO:0000313" key="4">
    <source>
        <dbReference type="Proteomes" id="UP000276215"/>
    </source>
</evidence>
<feature type="domain" description="DNA/RNA-binding" evidence="1">
    <location>
        <begin position="21"/>
        <end position="277"/>
    </location>
</feature>
<dbReference type="EMBL" id="ML120443">
    <property type="protein sequence ID" value="RPA94074.1"/>
    <property type="molecule type" value="Genomic_DNA"/>
</dbReference>
<proteinExistence type="predicted"/>
<accession>A0A3N4JJN6</accession>